<organism evidence="3 4">
    <name type="scientific">Zancudomyces culisetae</name>
    <name type="common">Gut fungus</name>
    <name type="synonym">Smittium culisetae</name>
    <dbReference type="NCBI Taxonomy" id="1213189"/>
    <lineage>
        <taxon>Eukaryota</taxon>
        <taxon>Fungi</taxon>
        <taxon>Fungi incertae sedis</taxon>
        <taxon>Zoopagomycota</taxon>
        <taxon>Kickxellomycotina</taxon>
        <taxon>Harpellomycetes</taxon>
        <taxon>Harpellales</taxon>
        <taxon>Legeriomycetaceae</taxon>
        <taxon>Zancudomyces</taxon>
    </lineage>
</organism>
<dbReference type="OrthoDB" id="5592641at2759"/>
<keyword evidence="4" id="KW-1185">Reference proteome</keyword>
<reference evidence="4" key="1">
    <citation type="submission" date="2017-01" db="EMBL/GenBank/DDBJ databases">
        <authorList>
            <person name="Wang Y."/>
            <person name="White M."/>
            <person name="Kvist S."/>
            <person name="Moncalvo J.-M."/>
        </authorList>
    </citation>
    <scope>NUCLEOTIDE SEQUENCE [LARGE SCALE GENOMIC DNA]</scope>
    <source>
        <strain evidence="4">COL-18-3</strain>
    </source>
</reference>
<accession>A0A1R1PL26</accession>
<name>A0A1R1PL26_ZANCU</name>
<feature type="compositionally biased region" description="Low complexity" evidence="1">
    <location>
        <begin position="80"/>
        <end position="123"/>
    </location>
</feature>
<evidence type="ECO:0000256" key="1">
    <source>
        <dbReference type="SAM" id="MobiDB-lite"/>
    </source>
</evidence>
<sequence>MIAKLPTLVQLLLLQLFAVLLAVKAHNCPAYPITCVNQSQIASCGHPDWVTENCDASSTCMTMSPNMVHCMKMAGNEMNSTSEASGTTSTTSDSSPAPGSSAASASVDSASNSASNSSTKSSDAYNFRTGGGKLVCIVAAFICIAIAGL</sequence>
<feature type="signal peptide" evidence="2">
    <location>
        <begin position="1"/>
        <end position="25"/>
    </location>
</feature>
<proteinExistence type="predicted"/>
<dbReference type="Proteomes" id="UP000188320">
    <property type="component" value="Unassembled WGS sequence"/>
</dbReference>
<evidence type="ECO:0008006" key="5">
    <source>
        <dbReference type="Google" id="ProtNLM"/>
    </source>
</evidence>
<protein>
    <recommendedName>
        <fullName evidence="5">Extracellular membrane protein CFEM domain-containing protein</fullName>
    </recommendedName>
</protein>
<dbReference type="AlphaFoldDB" id="A0A1R1PL26"/>
<feature type="chain" id="PRO_5010319796" description="Extracellular membrane protein CFEM domain-containing protein" evidence="2">
    <location>
        <begin position="26"/>
        <end position="149"/>
    </location>
</feature>
<dbReference type="EMBL" id="LSSK01000846">
    <property type="protein sequence ID" value="OMH81678.1"/>
    <property type="molecule type" value="Genomic_DNA"/>
</dbReference>
<comment type="caution">
    <text evidence="3">The sequence shown here is derived from an EMBL/GenBank/DDBJ whole genome shotgun (WGS) entry which is preliminary data.</text>
</comment>
<evidence type="ECO:0000313" key="4">
    <source>
        <dbReference type="Proteomes" id="UP000188320"/>
    </source>
</evidence>
<evidence type="ECO:0000313" key="3">
    <source>
        <dbReference type="EMBL" id="OMH81678.1"/>
    </source>
</evidence>
<gene>
    <name evidence="3" type="ORF">AX774_g4863</name>
</gene>
<evidence type="ECO:0000256" key="2">
    <source>
        <dbReference type="SAM" id="SignalP"/>
    </source>
</evidence>
<keyword evidence="2" id="KW-0732">Signal</keyword>
<feature type="region of interest" description="Disordered" evidence="1">
    <location>
        <begin position="79"/>
        <end position="123"/>
    </location>
</feature>